<dbReference type="InterPro" id="IPR016187">
    <property type="entry name" value="CTDL_fold"/>
</dbReference>
<name>A0A5K7XGI4_9BACT</name>
<dbReference type="AlphaFoldDB" id="A0A5K7XGI4"/>
<dbReference type="KEGG" id="lpav:PLANPX_1691"/>
<gene>
    <name evidence="2" type="ORF">PLANPX_1691</name>
</gene>
<dbReference type="InterPro" id="IPR018247">
    <property type="entry name" value="EF_Hand_1_Ca_BS"/>
</dbReference>
<dbReference type="Gene3D" id="3.90.1580.10">
    <property type="entry name" value="paralog of FGE (formylglycine-generating enzyme)"/>
    <property type="match status" value="1"/>
</dbReference>
<keyword evidence="3" id="KW-1185">Reference proteome</keyword>
<dbReference type="InterPro" id="IPR051043">
    <property type="entry name" value="Sulfatase_Mod_Factor_Kinase"/>
</dbReference>
<reference evidence="3" key="1">
    <citation type="submission" date="2019-10" db="EMBL/GenBank/DDBJ databases">
        <title>Lacipirellula parvula gen. nov., sp. nov., representing a lineage of planctomycetes widespread in freshwater anoxic habitats, and description of the family Lacipirellulaceae.</title>
        <authorList>
            <person name="Dedysh S.N."/>
            <person name="Kulichevskaya I.S."/>
            <person name="Beletsky A.V."/>
            <person name="Rakitin A.L."/>
            <person name="Mardanov A.V."/>
            <person name="Ivanova A.A."/>
            <person name="Saltykova V.X."/>
            <person name="Rijpstra W.I.C."/>
            <person name="Sinninghe Damste J.S."/>
            <person name="Ravin N.V."/>
        </authorList>
    </citation>
    <scope>NUCLEOTIDE SEQUENCE [LARGE SCALE GENOMIC DNA]</scope>
    <source>
        <strain evidence="3">PX69</strain>
    </source>
</reference>
<evidence type="ECO:0000313" key="2">
    <source>
        <dbReference type="EMBL" id="BBO32079.1"/>
    </source>
</evidence>
<dbReference type="Pfam" id="PF03781">
    <property type="entry name" value="FGE-sulfatase"/>
    <property type="match status" value="1"/>
</dbReference>
<dbReference type="PROSITE" id="PS00018">
    <property type="entry name" value="EF_HAND_1"/>
    <property type="match status" value="1"/>
</dbReference>
<dbReference type="SUPFAM" id="SSF56436">
    <property type="entry name" value="C-type lectin-like"/>
    <property type="match status" value="1"/>
</dbReference>
<dbReference type="EMBL" id="AP021861">
    <property type="protein sequence ID" value="BBO32079.1"/>
    <property type="molecule type" value="Genomic_DNA"/>
</dbReference>
<dbReference type="GO" id="GO:0120147">
    <property type="term" value="F:formylglycine-generating oxidase activity"/>
    <property type="evidence" value="ECO:0007669"/>
    <property type="project" value="TreeGrafter"/>
</dbReference>
<accession>A0A5K7XGI4</accession>
<dbReference type="Proteomes" id="UP000326837">
    <property type="component" value="Chromosome"/>
</dbReference>
<dbReference type="InterPro" id="IPR042095">
    <property type="entry name" value="SUMF_sf"/>
</dbReference>
<dbReference type="PANTHER" id="PTHR23150:SF19">
    <property type="entry name" value="FORMYLGLYCINE-GENERATING ENZYME"/>
    <property type="match status" value="1"/>
</dbReference>
<feature type="domain" description="Sulfatase-modifying factor enzyme-like" evidence="1">
    <location>
        <begin position="40"/>
        <end position="310"/>
    </location>
</feature>
<dbReference type="RefSeq" id="WP_172991921.1">
    <property type="nucleotide sequence ID" value="NZ_AP021861.1"/>
</dbReference>
<sequence length="409" mass="43257">MHVASADIVFAVTIDWATVGDTGNYGGPESYGRTFGAVNYAYQIGKYEVTNAQYAEFLNIKDPSGTNPYGLYNAKMGTDANGGILFDATANQGSKYSLKQGSGQQPVNFVSWFDSVRFTNWLNNGQGDADTETGAYTLQGGTTVPTGAKAIIRNSGATIVLPTEDEWYKAAYYDPEKTGGAGYWTYPTRSDSVPTSTFPGPTPNAANLIGNGFAMTPGAGTRPLDIVPGINYLTNVGAYTASSNYYGTFDQAGNVYEWNEALLMPEAATTAGVRGVMGGSFYNPGEYGTNLGWFASTATVENVGQGFRVVNLATPAAPGDFNGDGSVDNADLTDPIRGWEARFGVDLDGGDFLDWQRNYSGPSPEATTAGVPEPNASAIVLTIATLAGTLRVRTRRTSSGHHCVTNTTK</sequence>
<dbReference type="PANTHER" id="PTHR23150">
    <property type="entry name" value="SULFATASE MODIFYING FACTOR 1, 2"/>
    <property type="match status" value="1"/>
</dbReference>
<proteinExistence type="predicted"/>
<dbReference type="InterPro" id="IPR005532">
    <property type="entry name" value="SUMF_dom"/>
</dbReference>
<evidence type="ECO:0000259" key="1">
    <source>
        <dbReference type="Pfam" id="PF03781"/>
    </source>
</evidence>
<protein>
    <recommendedName>
        <fullName evidence="1">Sulfatase-modifying factor enzyme-like domain-containing protein</fullName>
    </recommendedName>
</protein>
<evidence type="ECO:0000313" key="3">
    <source>
        <dbReference type="Proteomes" id="UP000326837"/>
    </source>
</evidence>
<organism evidence="2 3">
    <name type="scientific">Lacipirellula parvula</name>
    <dbReference type="NCBI Taxonomy" id="2650471"/>
    <lineage>
        <taxon>Bacteria</taxon>
        <taxon>Pseudomonadati</taxon>
        <taxon>Planctomycetota</taxon>
        <taxon>Planctomycetia</taxon>
        <taxon>Pirellulales</taxon>
        <taxon>Lacipirellulaceae</taxon>
        <taxon>Lacipirellula</taxon>
    </lineage>
</organism>